<dbReference type="Proteomes" id="UP000050523">
    <property type="component" value="Unassembled WGS sequence"/>
</dbReference>
<gene>
    <name evidence="2" type="ORF">ALO43_200305</name>
</gene>
<sequence>MTDIATQDASSKRLRTYLRFEATLLIASMIGAFTLSGYAYLEKYYLTMDVAIERLGIGAQEILAYGAARFGSYIGALAFGMALVGIFAFLLLLLEKTREMPGEPQPLPKWVAHVLKRAIENRGIAVSVGSICIIAGLLISAWFLLVRLPSNDGRSAALKQVSECVKRRVVYANLDQYEGCQVAESEDMLYLLQLQKCDKSGVAFRTLQLPKHGLRSITTETLFYPYERPDAPGCSKS</sequence>
<feature type="transmembrane region" description="Helical" evidence="1">
    <location>
        <begin position="124"/>
        <end position="145"/>
    </location>
</feature>
<keyword evidence="1" id="KW-1133">Transmembrane helix</keyword>
<dbReference type="AlphaFoldDB" id="A0AA40P6Y5"/>
<dbReference type="EMBL" id="LJRO01000142">
    <property type="protein sequence ID" value="KPZ03430.1"/>
    <property type="molecule type" value="Genomic_DNA"/>
</dbReference>
<dbReference type="RefSeq" id="WP_054997447.1">
    <property type="nucleotide sequence ID" value="NZ_LJRO01000142.1"/>
</dbReference>
<accession>A0AA40P6Y5</accession>
<comment type="caution">
    <text evidence="2">The sequence shown here is derived from an EMBL/GenBank/DDBJ whole genome shotgun (WGS) entry which is preliminary data.</text>
</comment>
<evidence type="ECO:0000313" key="2">
    <source>
        <dbReference type="EMBL" id="KPZ03430.1"/>
    </source>
</evidence>
<name>A0AA40P6Y5_9PSED</name>
<proteinExistence type="predicted"/>
<evidence type="ECO:0000256" key="1">
    <source>
        <dbReference type="SAM" id="Phobius"/>
    </source>
</evidence>
<evidence type="ECO:0000313" key="3">
    <source>
        <dbReference type="Proteomes" id="UP000050523"/>
    </source>
</evidence>
<keyword evidence="1" id="KW-0472">Membrane</keyword>
<keyword evidence="1" id="KW-0812">Transmembrane</keyword>
<feature type="transmembrane region" description="Helical" evidence="1">
    <location>
        <begin position="73"/>
        <end position="94"/>
    </location>
</feature>
<reference evidence="2 3" key="1">
    <citation type="submission" date="2015-09" db="EMBL/GenBank/DDBJ databases">
        <title>Genome announcement of multiple Pseudomonas syringae strains.</title>
        <authorList>
            <person name="Thakur S."/>
            <person name="Wang P.W."/>
            <person name="Gong Y."/>
            <person name="Weir B.S."/>
            <person name="Guttman D.S."/>
        </authorList>
    </citation>
    <scope>NUCLEOTIDE SEQUENCE [LARGE SCALE GENOMIC DNA]</scope>
    <source>
        <strain evidence="2 3">ICMP9151</strain>
    </source>
</reference>
<feature type="transmembrane region" description="Helical" evidence="1">
    <location>
        <begin position="20"/>
        <end position="41"/>
    </location>
</feature>
<organism evidence="2 3">
    <name type="scientific">Pseudomonas tremae</name>
    <dbReference type="NCBI Taxonomy" id="200454"/>
    <lineage>
        <taxon>Bacteria</taxon>
        <taxon>Pseudomonadati</taxon>
        <taxon>Pseudomonadota</taxon>
        <taxon>Gammaproteobacteria</taxon>
        <taxon>Pseudomonadales</taxon>
        <taxon>Pseudomonadaceae</taxon>
        <taxon>Pseudomonas</taxon>
    </lineage>
</organism>
<protein>
    <submittedName>
        <fullName evidence="2">Uncharacterized protein</fullName>
    </submittedName>
</protein>